<evidence type="ECO:0000256" key="1">
    <source>
        <dbReference type="ARBA" id="ARBA00004442"/>
    </source>
</evidence>
<gene>
    <name evidence="7" type="ORF">DD559_02100</name>
</gene>
<dbReference type="Proteomes" id="UP000245890">
    <property type="component" value="Unassembled WGS sequence"/>
</dbReference>
<keyword evidence="4" id="KW-0472">Membrane</keyword>
<name>A0A2U0SAC7_9SPHN</name>
<evidence type="ECO:0000313" key="8">
    <source>
        <dbReference type="Proteomes" id="UP000245890"/>
    </source>
</evidence>
<dbReference type="GO" id="GO:0009279">
    <property type="term" value="C:cell outer membrane"/>
    <property type="evidence" value="ECO:0007669"/>
    <property type="project" value="UniProtKB-SubCell"/>
</dbReference>
<comment type="subcellular location">
    <subcellularLocation>
        <location evidence="1">Cell outer membrane</location>
    </subcellularLocation>
</comment>
<evidence type="ECO:0000256" key="4">
    <source>
        <dbReference type="ARBA" id="ARBA00023136"/>
    </source>
</evidence>
<dbReference type="AlphaFoldDB" id="A0A2U0SAC7"/>
<feature type="signal peptide" evidence="6">
    <location>
        <begin position="1"/>
        <end position="26"/>
    </location>
</feature>
<comment type="caution">
    <text evidence="7">The sequence shown here is derived from an EMBL/GenBank/DDBJ whole genome shotgun (WGS) entry which is preliminary data.</text>
</comment>
<dbReference type="PANTHER" id="PTHR38776:SF1">
    <property type="entry name" value="MLTA-INTERACTING PROTEIN-RELATED"/>
    <property type="match status" value="1"/>
</dbReference>
<sequence length="265" mass="27818">MAPIVRKQCLAGIGIAALLVGIPANAQSGAAAAAGRDRIVVGASVGVVPGYQGSDAMRVLPLPAIDIRQGWFIANMFNGIGVAFEPQKNVTVTGGVTFVQGYRKRDAPAGIDSLADAAGARVTVSIRERGLVATLGMTRSLGVTDGTLADASLAYPIRAGNRLFVIPSASISWADRRYTDRYFGISAAEAIQSGLPRYRANGGIRDIGAGITANYRLSPRWGLTGSVRGTRLVGDAADSPLVRRRTNVAAFAAITYRFGRMPRSR</sequence>
<protein>
    <submittedName>
        <fullName evidence="7">MipA/OmpV family protein</fullName>
    </submittedName>
</protein>
<dbReference type="InterPro" id="IPR010583">
    <property type="entry name" value="MipA"/>
</dbReference>
<organism evidence="7 8">
    <name type="scientific">Sphingomonas pokkalii</name>
    <dbReference type="NCBI Taxonomy" id="2175090"/>
    <lineage>
        <taxon>Bacteria</taxon>
        <taxon>Pseudomonadati</taxon>
        <taxon>Pseudomonadota</taxon>
        <taxon>Alphaproteobacteria</taxon>
        <taxon>Sphingomonadales</taxon>
        <taxon>Sphingomonadaceae</taxon>
        <taxon>Sphingomonas</taxon>
    </lineage>
</organism>
<keyword evidence="3 6" id="KW-0732">Signal</keyword>
<keyword evidence="5" id="KW-0998">Cell outer membrane</keyword>
<evidence type="ECO:0000256" key="5">
    <source>
        <dbReference type="ARBA" id="ARBA00023237"/>
    </source>
</evidence>
<dbReference type="EMBL" id="QENQ01000001">
    <property type="protein sequence ID" value="PVX28279.1"/>
    <property type="molecule type" value="Genomic_DNA"/>
</dbReference>
<evidence type="ECO:0000256" key="3">
    <source>
        <dbReference type="ARBA" id="ARBA00022729"/>
    </source>
</evidence>
<comment type="similarity">
    <text evidence="2">Belongs to the MipA/OmpV family.</text>
</comment>
<accession>A0A2U0SAC7</accession>
<evidence type="ECO:0000256" key="2">
    <source>
        <dbReference type="ARBA" id="ARBA00005722"/>
    </source>
</evidence>
<dbReference type="Pfam" id="PF06629">
    <property type="entry name" value="MipA"/>
    <property type="match status" value="1"/>
</dbReference>
<dbReference type="PANTHER" id="PTHR38776">
    <property type="entry name" value="MLTA-INTERACTING PROTEIN-RELATED"/>
    <property type="match status" value="1"/>
</dbReference>
<dbReference type="OrthoDB" id="5462484at2"/>
<evidence type="ECO:0000313" key="7">
    <source>
        <dbReference type="EMBL" id="PVX28279.1"/>
    </source>
</evidence>
<proteinExistence type="inferred from homology"/>
<reference evidence="7 8" key="1">
    <citation type="submission" date="2018-05" db="EMBL/GenBank/DDBJ databases">
        <title>Description of Sphingomonas pokkalii sp nov, isolated from the rhizosphere of saline tolerant pokkali rice and its draft genome analysis.</title>
        <authorList>
            <person name="Menon R."/>
            <person name="Kumari S."/>
            <person name="Rameshkumar N."/>
        </authorList>
    </citation>
    <scope>NUCLEOTIDE SEQUENCE [LARGE SCALE GENOMIC DNA]</scope>
    <source>
        <strain evidence="7 8">L3B27</strain>
    </source>
</reference>
<keyword evidence="8" id="KW-1185">Reference proteome</keyword>
<feature type="chain" id="PRO_5015396083" evidence="6">
    <location>
        <begin position="27"/>
        <end position="265"/>
    </location>
</feature>
<evidence type="ECO:0000256" key="6">
    <source>
        <dbReference type="SAM" id="SignalP"/>
    </source>
</evidence>